<protein>
    <submittedName>
        <fullName evidence="1">Uncharacterized protein</fullName>
    </submittedName>
</protein>
<accession>A0ACD3BHA5</accession>
<organism evidence="1 2">
    <name type="scientific">Pluteus cervinus</name>
    <dbReference type="NCBI Taxonomy" id="181527"/>
    <lineage>
        <taxon>Eukaryota</taxon>
        <taxon>Fungi</taxon>
        <taxon>Dikarya</taxon>
        <taxon>Basidiomycota</taxon>
        <taxon>Agaricomycotina</taxon>
        <taxon>Agaricomycetes</taxon>
        <taxon>Agaricomycetidae</taxon>
        <taxon>Agaricales</taxon>
        <taxon>Pluteineae</taxon>
        <taxon>Pluteaceae</taxon>
        <taxon>Pluteus</taxon>
    </lineage>
</organism>
<dbReference type="EMBL" id="ML208259">
    <property type="protein sequence ID" value="TFK77134.1"/>
    <property type="molecule type" value="Genomic_DNA"/>
</dbReference>
<sequence length="179" mass="19582">MADHSLPPPVGIRRIVTTHNKRGVATLQSDALLAMEDMPDIPGARSAAVWVTQDSIPTNENNFFDDGALRKISNPSNLDLVHPTGTNFRTTDLAPGGVTPMHRTSSMDYNILVLGEVILVLEDGTERHLKNPGDTVVQKGTMHAWRNPSQRWARWLSILIAAEPAEAGGGPLRPEFKFT</sequence>
<proteinExistence type="predicted"/>
<evidence type="ECO:0000313" key="2">
    <source>
        <dbReference type="Proteomes" id="UP000308600"/>
    </source>
</evidence>
<dbReference type="Proteomes" id="UP000308600">
    <property type="component" value="Unassembled WGS sequence"/>
</dbReference>
<gene>
    <name evidence="1" type="ORF">BDN72DRAFT_29154</name>
</gene>
<reference evidence="1 2" key="1">
    <citation type="journal article" date="2019" name="Nat. Ecol. Evol.">
        <title>Megaphylogeny resolves global patterns of mushroom evolution.</title>
        <authorList>
            <person name="Varga T."/>
            <person name="Krizsan K."/>
            <person name="Foldi C."/>
            <person name="Dima B."/>
            <person name="Sanchez-Garcia M."/>
            <person name="Sanchez-Ramirez S."/>
            <person name="Szollosi G.J."/>
            <person name="Szarkandi J.G."/>
            <person name="Papp V."/>
            <person name="Albert L."/>
            <person name="Andreopoulos W."/>
            <person name="Angelini C."/>
            <person name="Antonin V."/>
            <person name="Barry K.W."/>
            <person name="Bougher N.L."/>
            <person name="Buchanan P."/>
            <person name="Buyck B."/>
            <person name="Bense V."/>
            <person name="Catcheside P."/>
            <person name="Chovatia M."/>
            <person name="Cooper J."/>
            <person name="Damon W."/>
            <person name="Desjardin D."/>
            <person name="Finy P."/>
            <person name="Geml J."/>
            <person name="Haridas S."/>
            <person name="Hughes K."/>
            <person name="Justo A."/>
            <person name="Karasinski D."/>
            <person name="Kautmanova I."/>
            <person name="Kiss B."/>
            <person name="Kocsube S."/>
            <person name="Kotiranta H."/>
            <person name="LaButti K.M."/>
            <person name="Lechner B.E."/>
            <person name="Liimatainen K."/>
            <person name="Lipzen A."/>
            <person name="Lukacs Z."/>
            <person name="Mihaltcheva S."/>
            <person name="Morgado L.N."/>
            <person name="Niskanen T."/>
            <person name="Noordeloos M.E."/>
            <person name="Ohm R.A."/>
            <person name="Ortiz-Santana B."/>
            <person name="Ovrebo C."/>
            <person name="Racz N."/>
            <person name="Riley R."/>
            <person name="Savchenko A."/>
            <person name="Shiryaev A."/>
            <person name="Soop K."/>
            <person name="Spirin V."/>
            <person name="Szebenyi C."/>
            <person name="Tomsovsky M."/>
            <person name="Tulloss R.E."/>
            <person name="Uehling J."/>
            <person name="Grigoriev I.V."/>
            <person name="Vagvolgyi C."/>
            <person name="Papp T."/>
            <person name="Martin F.M."/>
            <person name="Miettinen O."/>
            <person name="Hibbett D.S."/>
            <person name="Nagy L.G."/>
        </authorList>
    </citation>
    <scope>NUCLEOTIDE SEQUENCE [LARGE SCALE GENOMIC DNA]</scope>
    <source>
        <strain evidence="1 2">NL-1719</strain>
    </source>
</reference>
<evidence type="ECO:0000313" key="1">
    <source>
        <dbReference type="EMBL" id="TFK77134.1"/>
    </source>
</evidence>
<keyword evidence="2" id="KW-1185">Reference proteome</keyword>
<name>A0ACD3BHA5_9AGAR</name>